<dbReference type="Pfam" id="PF00560">
    <property type="entry name" value="LRR_1"/>
    <property type="match status" value="1"/>
</dbReference>
<reference evidence="16" key="1">
    <citation type="submission" date="2011-05" db="EMBL/GenBank/DDBJ databases">
        <authorList>
            <person name="Richards S.R."/>
            <person name="Qu J."/>
            <person name="Jiang H."/>
            <person name="Jhangiani S.N."/>
            <person name="Agravi P."/>
            <person name="Goodspeed R."/>
            <person name="Gross S."/>
            <person name="Mandapat C."/>
            <person name="Jackson L."/>
            <person name="Mathew T."/>
            <person name="Pu L."/>
            <person name="Thornton R."/>
            <person name="Saada N."/>
            <person name="Wilczek-Boney K.B."/>
            <person name="Lee S."/>
            <person name="Kovar C."/>
            <person name="Wu Y."/>
            <person name="Scherer S.E."/>
            <person name="Worley K.C."/>
            <person name="Muzny D.M."/>
            <person name="Gibbs R."/>
        </authorList>
    </citation>
    <scope>NUCLEOTIDE SEQUENCE</scope>
    <source>
        <strain evidence="16">Brora</strain>
    </source>
</reference>
<evidence type="ECO:0000256" key="2">
    <source>
        <dbReference type="ARBA" id="ARBA00009634"/>
    </source>
</evidence>
<comment type="subcellular location">
    <subcellularLocation>
        <location evidence="1">Membrane</location>
        <topology evidence="1">Single-pass type I membrane protein</topology>
    </subcellularLocation>
</comment>
<dbReference type="SMR" id="T1JC97"/>
<dbReference type="OMA" id="NNVTEMH"/>
<keyword evidence="9" id="KW-0675">Receptor</keyword>
<keyword evidence="10" id="KW-0325">Glycoprotein</keyword>
<evidence type="ECO:0000256" key="13">
    <source>
        <dbReference type="SAM" id="SignalP"/>
    </source>
</evidence>
<dbReference type="PANTHER" id="PTHR24365">
    <property type="entry name" value="TOLL-LIKE RECEPTOR"/>
    <property type="match status" value="1"/>
</dbReference>
<dbReference type="GO" id="GO:0007165">
    <property type="term" value="P:signal transduction"/>
    <property type="evidence" value="ECO:0007669"/>
    <property type="project" value="InterPro"/>
</dbReference>
<dbReference type="FunFam" id="3.40.50.10140:FF:000026">
    <property type="entry name" value="Toll-like receptor 2"/>
    <property type="match status" value="1"/>
</dbReference>
<evidence type="ECO:0000256" key="10">
    <source>
        <dbReference type="ARBA" id="ARBA00023180"/>
    </source>
</evidence>
<keyword evidence="4 12" id="KW-0812">Transmembrane</keyword>
<evidence type="ECO:0000256" key="11">
    <source>
        <dbReference type="SAM" id="MobiDB-lite"/>
    </source>
</evidence>
<dbReference type="InterPro" id="IPR003591">
    <property type="entry name" value="Leu-rich_rpt_typical-subtyp"/>
</dbReference>
<keyword evidence="6" id="KW-0677">Repeat</keyword>
<evidence type="ECO:0000313" key="16">
    <source>
        <dbReference type="Proteomes" id="UP000014500"/>
    </source>
</evidence>
<evidence type="ECO:0000256" key="9">
    <source>
        <dbReference type="ARBA" id="ARBA00023170"/>
    </source>
</evidence>
<dbReference type="InterPro" id="IPR000483">
    <property type="entry name" value="Cys-rich_flank_reg_C"/>
</dbReference>
<dbReference type="PRINTS" id="PR01537">
    <property type="entry name" value="INTRLKN1R1F"/>
</dbReference>
<keyword evidence="8 12" id="KW-0472">Membrane</keyword>
<dbReference type="PROSITE" id="PS51450">
    <property type="entry name" value="LRR"/>
    <property type="match status" value="4"/>
</dbReference>
<evidence type="ECO:0000256" key="3">
    <source>
        <dbReference type="ARBA" id="ARBA00022614"/>
    </source>
</evidence>
<protein>
    <recommendedName>
        <fullName evidence="14">TIR domain-containing protein</fullName>
    </recommendedName>
</protein>
<reference evidence="15" key="2">
    <citation type="submission" date="2015-02" db="UniProtKB">
        <authorList>
            <consortium name="EnsemblMetazoa"/>
        </authorList>
    </citation>
    <scope>IDENTIFICATION</scope>
</reference>
<dbReference type="HOGENOM" id="CLU_009970_0_0_1"/>
<evidence type="ECO:0000256" key="4">
    <source>
        <dbReference type="ARBA" id="ARBA00022692"/>
    </source>
</evidence>
<dbReference type="InterPro" id="IPR032675">
    <property type="entry name" value="LRR_dom_sf"/>
</dbReference>
<evidence type="ECO:0000256" key="1">
    <source>
        <dbReference type="ARBA" id="ARBA00004479"/>
    </source>
</evidence>
<evidence type="ECO:0000256" key="12">
    <source>
        <dbReference type="SAM" id="Phobius"/>
    </source>
</evidence>
<dbReference type="EnsemblMetazoa" id="SMAR011407-RA">
    <property type="protein sequence ID" value="SMAR011407-PA"/>
    <property type="gene ID" value="SMAR011407"/>
</dbReference>
<evidence type="ECO:0000313" key="15">
    <source>
        <dbReference type="EnsemblMetazoa" id="SMAR011407-PA"/>
    </source>
</evidence>
<evidence type="ECO:0000256" key="5">
    <source>
        <dbReference type="ARBA" id="ARBA00022729"/>
    </source>
</evidence>
<evidence type="ECO:0000256" key="7">
    <source>
        <dbReference type="ARBA" id="ARBA00022989"/>
    </source>
</evidence>
<dbReference type="InterPro" id="IPR000157">
    <property type="entry name" value="TIR_dom"/>
</dbReference>
<keyword evidence="7 12" id="KW-1133">Transmembrane helix</keyword>
<dbReference type="InterPro" id="IPR035897">
    <property type="entry name" value="Toll_tir_struct_dom_sf"/>
</dbReference>
<organism evidence="15 16">
    <name type="scientific">Strigamia maritima</name>
    <name type="common">European centipede</name>
    <name type="synonym">Geophilus maritimus</name>
    <dbReference type="NCBI Taxonomy" id="126957"/>
    <lineage>
        <taxon>Eukaryota</taxon>
        <taxon>Metazoa</taxon>
        <taxon>Ecdysozoa</taxon>
        <taxon>Arthropoda</taxon>
        <taxon>Myriapoda</taxon>
        <taxon>Chilopoda</taxon>
        <taxon>Pleurostigmophora</taxon>
        <taxon>Geophilomorpha</taxon>
        <taxon>Linotaeniidae</taxon>
        <taxon>Strigamia</taxon>
    </lineage>
</organism>
<dbReference type="SMART" id="SM00082">
    <property type="entry name" value="LRRCT"/>
    <property type="match status" value="2"/>
</dbReference>
<evidence type="ECO:0000259" key="14">
    <source>
        <dbReference type="PROSITE" id="PS50104"/>
    </source>
</evidence>
<dbReference type="SUPFAM" id="SSF52200">
    <property type="entry name" value="Toll/Interleukin receptor TIR domain"/>
    <property type="match status" value="1"/>
</dbReference>
<keyword evidence="16" id="KW-1185">Reference proteome</keyword>
<keyword evidence="3" id="KW-0433">Leucine-rich repeat</keyword>
<sequence length="1015" mass="115544">MGQPGTNKSDTMKFFVLFLISQFLTATWTLLCPDTCICVPTAGQLWHFTCSESLEDEISLTWNSHSQMISITCDQNPVFNLTQLLSNFGLSKQINAVFLQSCPLPSKPFAQFLENINVTELYFTAPADRPLGSVNADLFMGLDLQKLGLGRNGLFKVPFDLLSNNKHLTFVDLSANQLDTIPMGFFNSSPLLTVVNMASNHLRVLNAPLGHLPHLKTLYLHNNELVSISGDAFSGLKNLQFLDLQGNYLEQIDPDTFTHLVNLKELRLFSNRLGELPAGLLRTNSRLNFLDLHDNPVLQLPQNLVANHTYLRKLNIAGCNLSSLPPYFLQNLHNVTNLDFSLNNLQNLDENLFKDVAQLVSLTLAHNRLATIPAKILRSQTKLEQFDISHNRLINISDETFENAHSLLNLDMSHNRLIQLENPFNGDTRSNLTTLRINNNVLTSINRHAFIPCIYLQILDLSINQLEAADFQLPQRLVKLNMSHNALSEMPLTLQQWLQNLQNLDFSHNRIKMLSAPNLQFYSDQVTIDLQHNNISTIDLSLEQFLTSSSNGTPIARLGFNPINCDCHIRYLLTHMRYQLQDRDVIFRLDVQNLPCASPPSLRGKEITTVTESDLFCTVHENCPEPCQCLLRTEGFVTEVRCPPNSVSEIPSIAPINTTIVDLSKNNISSLDGIQDPHWSNLSVLILTDNKLSSLDVDILPQSLTALHVDGNKFERLNPETLDSLLTVRSNLLLWLGNNPWLCDCADSILEPWLELTANVKDVHRMECANLPNVTVARYDCEEWTNINAKLIAGLVIIAIFLTILISFAGIAYYKYLHEIRVWLYSHQWCMYLVSEKDVDADKQFDAFISFSQEDMDWVATNLMPGLEQHEPHYRLCIHHRDWLVGEWIPDQIVRSVEDSCRTIVVLSTNFIRSVWGRLEFKTAHHQALQDRMNRVIVIVLGEVPPKDEMDPDMRMYVGLNTYLRWEDPWFWKKLRYAMPHKPVGANDPMMTTVIPKGKKHKRSSDIKVKTTTSL</sequence>
<dbReference type="STRING" id="126957.T1JC97"/>
<dbReference type="Proteomes" id="UP000014500">
    <property type="component" value="Unassembled WGS sequence"/>
</dbReference>
<dbReference type="AlphaFoldDB" id="T1JC97"/>
<dbReference type="Gene3D" id="3.40.50.10140">
    <property type="entry name" value="Toll/interleukin-1 receptor homology (TIR) domain"/>
    <property type="match status" value="1"/>
</dbReference>
<dbReference type="FunFam" id="3.80.10.10:FF:001164">
    <property type="entry name" value="GH01279p"/>
    <property type="match status" value="1"/>
</dbReference>
<feature type="region of interest" description="Disordered" evidence="11">
    <location>
        <begin position="989"/>
        <end position="1015"/>
    </location>
</feature>
<dbReference type="PANTHER" id="PTHR24365:SF541">
    <property type="entry name" value="PROTEIN TOLL-RELATED"/>
    <property type="match status" value="1"/>
</dbReference>
<dbReference type="eggNOG" id="KOG4641">
    <property type="taxonomic scope" value="Eukaryota"/>
</dbReference>
<dbReference type="GO" id="GO:0005886">
    <property type="term" value="C:plasma membrane"/>
    <property type="evidence" value="ECO:0007669"/>
    <property type="project" value="TreeGrafter"/>
</dbReference>
<comment type="similarity">
    <text evidence="2">Belongs to the Toll-like receptor family.</text>
</comment>
<dbReference type="SUPFAM" id="SSF52058">
    <property type="entry name" value="L domain-like"/>
    <property type="match status" value="3"/>
</dbReference>
<evidence type="ECO:0000256" key="8">
    <source>
        <dbReference type="ARBA" id="ARBA00023136"/>
    </source>
</evidence>
<dbReference type="SMART" id="SM00369">
    <property type="entry name" value="LRR_TYP"/>
    <property type="match status" value="13"/>
</dbReference>
<dbReference type="SMART" id="SM00255">
    <property type="entry name" value="TIR"/>
    <property type="match status" value="1"/>
</dbReference>
<dbReference type="PROSITE" id="PS50104">
    <property type="entry name" value="TIR"/>
    <property type="match status" value="1"/>
</dbReference>
<dbReference type="SMART" id="SM00365">
    <property type="entry name" value="LRR_SD22"/>
    <property type="match status" value="5"/>
</dbReference>
<feature type="transmembrane region" description="Helical" evidence="12">
    <location>
        <begin position="791"/>
        <end position="814"/>
    </location>
</feature>
<dbReference type="InterPro" id="IPR001611">
    <property type="entry name" value="Leu-rich_rpt"/>
</dbReference>
<feature type="domain" description="TIR" evidence="14">
    <location>
        <begin position="843"/>
        <end position="979"/>
    </location>
</feature>
<dbReference type="Pfam" id="PF13855">
    <property type="entry name" value="LRR_8"/>
    <property type="match status" value="3"/>
</dbReference>
<dbReference type="PhylomeDB" id="T1JC97"/>
<feature type="chain" id="PRO_5004580184" description="TIR domain-containing protein" evidence="13">
    <location>
        <begin position="27"/>
        <end position="1015"/>
    </location>
</feature>
<accession>T1JC97</accession>
<proteinExistence type="inferred from homology"/>
<name>T1JC97_STRMM</name>
<dbReference type="EMBL" id="JH432064">
    <property type="status" value="NOT_ANNOTATED_CDS"/>
    <property type="molecule type" value="Genomic_DNA"/>
</dbReference>
<dbReference type="Pfam" id="PF01582">
    <property type="entry name" value="TIR"/>
    <property type="match status" value="1"/>
</dbReference>
<keyword evidence="5 13" id="KW-0732">Signal</keyword>
<dbReference type="GO" id="GO:0038023">
    <property type="term" value="F:signaling receptor activity"/>
    <property type="evidence" value="ECO:0007669"/>
    <property type="project" value="TreeGrafter"/>
</dbReference>
<feature type="signal peptide" evidence="13">
    <location>
        <begin position="1"/>
        <end position="26"/>
    </location>
</feature>
<dbReference type="Gene3D" id="3.80.10.10">
    <property type="entry name" value="Ribonuclease Inhibitor"/>
    <property type="match status" value="3"/>
</dbReference>
<dbReference type="SMART" id="SM00364">
    <property type="entry name" value="LRR_BAC"/>
    <property type="match status" value="6"/>
</dbReference>
<evidence type="ECO:0000256" key="6">
    <source>
        <dbReference type="ARBA" id="ARBA00022737"/>
    </source>
</evidence>